<dbReference type="EMBL" id="FNCF01000003">
    <property type="protein sequence ID" value="SDG21207.1"/>
    <property type="molecule type" value="Genomic_DNA"/>
</dbReference>
<dbReference type="RefSeq" id="WP_091062033.1">
    <property type="nucleotide sequence ID" value="NZ_FNCF01000003.1"/>
</dbReference>
<evidence type="ECO:0000259" key="3">
    <source>
        <dbReference type="PROSITE" id="PS51782"/>
    </source>
</evidence>
<dbReference type="Proteomes" id="UP000198863">
    <property type="component" value="Unassembled WGS sequence"/>
</dbReference>
<dbReference type="InterPro" id="IPR052196">
    <property type="entry name" value="Bact_Kbp"/>
</dbReference>
<dbReference type="InterPro" id="IPR018392">
    <property type="entry name" value="LysM"/>
</dbReference>
<dbReference type="SMART" id="SM00257">
    <property type="entry name" value="LysM"/>
    <property type="match status" value="2"/>
</dbReference>
<feature type="transmembrane region" description="Helical" evidence="2">
    <location>
        <begin position="102"/>
        <end position="124"/>
    </location>
</feature>
<dbReference type="InterPro" id="IPR036779">
    <property type="entry name" value="LysM_dom_sf"/>
</dbReference>
<evidence type="ECO:0000313" key="5">
    <source>
        <dbReference type="Proteomes" id="UP000198863"/>
    </source>
</evidence>
<feature type="domain" description="LysM" evidence="3">
    <location>
        <begin position="235"/>
        <end position="291"/>
    </location>
</feature>
<evidence type="ECO:0000256" key="2">
    <source>
        <dbReference type="SAM" id="Phobius"/>
    </source>
</evidence>
<dbReference type="Pfam" id="PF01476">
    <property type="entry name" value="LysM"/>
    <property type="match status" value="2"/>
</dbReference>
<feature type="transmembrane region" description="Helical" evidence="2">
    <location>
        <begin position="55"/>
        <end position="81"/>
    </location>
</feature>
<feature type="transmembrane region" description="Helical" evidence="2">
    <location>
        <begin position="12"/>
        <end position="35"/>
    </location>
</feature>
<dbReference type="PROSITE" id="PS51782">
    <property type="entry name" value="LYSM"/>
    <property type="match status" value="2"/>
</dbReference>
<sequence>MTAVIRLIRGLGALAVLIGVVVGVPALLVALHLVPSTVPSIHEIGAVLSARDDGQLLRVVLAAGVWVCWLIFTLATGAEVWALIRSRPAPRVPGLGGVQGPVAALLAMVVVGLSLSSVAAPLAASGSAARPPLPVAAMSVALADLGHRQAAPVVASAEPSAGPEYVVQRRDTLWALAERHLGDPLRYTEIVALNQGRIGPDNQIASGTALTLPADAAGLTASPSVQRPGEGSSAVDVVVEPGDTLWSIAEDAHGDGETWPSVWAANAGRTEAGGEVFDDPDLIRPGWTLTVPAIAGVGPAGPGGTGSTPTPAPPPASPTATPTASPTTPPSATPSPTFSPSVTPTAAPTTTSTIGAQPTASAGPDAHATAPRPDDGTETPSEGSVALAAAAAASSVLGAVSLLAFRRYRRRQFRHRQPGRAVPIPPPELASAERMLVGAEGVDVAFLDRALRSLARPGSTPAATPDVLAVCMSADTVRVRLAHPAHDAPAPWAVDAEGVRWSLGRDTAVVGSHGPAPFPGLVSIGRSRLGEHWLLDLERVGVLRVAGHPGRAADLLRYIAAELAHNSWSEMLEADAVDLGAELATLNPDRLRMHGTSRDAIDRFERSAQERSAAIAAGSAGALQARVDDLLPDAWAPRVLLLGHGSDATGHLEEALLGVGQRMGLAVVMATDADGPGMQMTIDRDGVISVPELDLQLEAHQLPVGEAAALAQLLAHAAALPGDVGTPSASTQDASGGGHLQAHEEAEATGNDRPQVVDGLVESVLPLPDDTYSVAAATTARDVLVLAPATTPARREDAAAADPHLDEDLADWDDPDCRRPKLTLLGPVRVDAQGKLPERNPRRQFYTEVVAYLATRPDGATSEQYATALWPDEPDVIGKTKVRQSISVVRSWLGAGENGEDYLPSGLTTAAGGRYRITGALVDSDLFRRLRTRALARGADGIADLHAALGLVRGRPLELPDLRVRGVGGYGWLLDDGGDRMDLEFAAMVVDVAHLVATYHLGNGEPDRAVSAAKVALQSETFEDVPLLDLVAACDALGNRAEADAYVQRILANHDAEVEEDLPPRTAAILHRRARA</sequence>
<dbReference type="Gene3D" id="3.10.350.10">
    <property type="entry name" value="LysM domain"/>
    <property type="match status" value="2"/>
</dbReference>
<organism evidence="4 5">
    <name type="scientific">Klenkia brasiliensis</name>
    <dbReference type="NCBI Taxonomy" id="333142"/>
    <lineage>
        <taxon>Bacteria</taxon>
        <taxon>Bacillati</taxon>
        <taxon>Actinomycetota</taxon>
        <taxon>Actinomycetes</taxon>
        <taxon>Geodermatophilales</taxon>
        <taxon>Geodermatophilaceae</taxon>
        <taxon>Klenkia</taxon>
    </lineage>
</organism>
<dbReference type="Gene3D" id="1.10.10.10">
    <property type="entry name" value="Winged helix-like DNA-binding domain superfamily/Winged helix DNA-binding domain"/>
    <property type="match status" value="1"/>
</dbReference>
<feature type="compositionally biased region" description="Low complexity" evidence="1">
    <location>
        <begin position="334"/>
        <end position="356"/>
    </location>
</feature>
<dbReference type="OrthoDB" id="8444614at2"/>
<keyword evidence="2" id="KW-0472">Membrane</keyword>
<feature type="domain" description="LysM" evidence="3">
    <location>
        <begin position="163"/>
        <end position="212"/>
    </location>
</feature>
<keyword evidence="2" id="KW-0812">Transmembrane</keyword>
<dbReference type="AlphaFoldDB" id="A0A1G7SDS3"/>
<reference evidence="5" key="1">
    <citation type="submission" date="2016-10" db="EMBL/GenBank/DDBJ databases">
        <authorList>
            <person name="Varghese N."/>
            <person name="Submissions S."/>
        </authorList>
    </citation>
    <scope>NUCLEOTIDE SEQUENCE [LARGE SCALE GENOMIC DNA]</scope>
    <source>
        <strain evidence="5">DSM 44526</strain>
    </source>
</reference>
<keyword evidence="2" id="KW-1133">Transmembrane helix</keyword>
<dbReference type="PANTHER" id="PTHR34700:SF4">
    <property type="entry name" value="PHAGE-LIKE ELEMENT PBSX PROTEIN XKDP"/>
    <property type="match status" value="1"/>
</dbReference>
<feature type="region of interest" description="Disordered" evidence="1">
    <location>
        <begin position="294"/>
        <end position="384"/>
    </location>
</feature>
<dbReference type="CDD" id="cd00118">
    <property type="entry name" value="LysM"/>
    <property type="match status" value="2"/>
</dbReference>
<protein>
    <submittedName>
        <fullName evidence="4">LysM domain-containing protein</fullName>
    </submittedName>
</protein>
<accession>A0A1G7SDS3</accession>
<dbReference type="InterPro" id="IPR036388">
    <property type="entry name" value="WH-like_DNA-bd_sf"/>
</dbReference>
<dbReference type="PANTHER" id="PTHR34700">
    <property type="entry name" value="POTASSIUM BINDING PROTEIN KBP"/>
    <property type="match status" value="1"/>
</dbReference>
<keyword evidence="5" id="KW-1185">Reference proteome</keyword>
<gene>
    <name evidence="4" type="ORF">SAMN05660324_1986</name>
</gene>
<feature type="region of interest" description="Disordered" evidence="1">
    <location>
        <begin position="724"/>
        <end position="755"/>
    </location>
</feature>
<evidence type="ECO:0000313" key="4">
    <source>
        <dbReference type="EMBL" id="SDG21207.1"/>
    </source>
</evidence>
<name>A0A1G7SDS3_9ACTN</name>
<proteinExistence type="predicted"/>
<evidence type="ECO:0000256" key="1">
    <source>
        <dbReference type="SAM" id="MobiDB-lite"/>
    </source>
</evidence>